<reference evidence="1" key="1">
    <citation type="submission" date="2014-11" db="EMBL/GenBank/DDBJ databases">
        <authorList>
            <person name="Amaro Gonzalez C."/>
        </authorList>
    </citation>
    <scope>NUCLEOTIDE SEQUENCE</scope>
</reference>
<name>A0A0E9S228_ANGAN</name>
<dbReference type="PROSITE" id="PS51257">
    <property type="entry name" value="PROKAR_LIPOPROTEIN"/>
    <property type="match status" value="1"/>
</dbReference>
<accession>A0A0E9S228</accession>
<evidence type="ECO:0000313" key="1">
    <source>
        <dbReference type="EMBL" id="JAH35326.1"/>
    </source>
</evidence>
<reference evidence="1" key="2">
    <citation type="journal article" date="2015" name="Fish Shellfish Immunol.">
        <title>Early steps in the European eel (Anguilla anguilla)-Vibrio vulnificus interaction in the gills: Role of the RtxA13 toxin.</title>
        <authorList>
            <person name="Callol A."/>
            <person name="Pajuelo D."/>
            <person name="Ebbesson L."/>
            <person name="Teles M."/>
            <person name="MacKenzie S."/>
            <person name="Amaro C."/>
        </authorList>
    </citation>
    <scope>NUCLEOTIDE SEQUENCE</scope>
</reference>
<sequence length="27" mass="2852">MTSAKPTPWPITGHGIGFACAKRFCAC</sequence>
<dbReference type="AlphaFoldDB" id="A0A0E9S228"/>
<proteinExistence type="predicted"/>
<protein>
    <submittedName>
        <fullName evidence="1">Uncharacterized protein</fullName>
    </submittedName>
</protein>
<dbReference type="EMBL" id="GBXM01073251">
    <property type="protein sequence ID" value="JAH35326.1"/>
    <property type="molecule type" value="Transcribed_RNA"/>
</dbReference>
<organism evidence="1">
    <name type="scientific">Anguilla anguilla</name>
    <name type="common">European freshwater eel</name>
    <name type="synonym">Muraena anguilla</name>
    <dbReference type="NCBI Taxonomy" id="7936"/>
    <lineage>
        <taxon>Eukaryota</taxon>
        <taxon>Metazoa</taxon>
        <taxon>Chordata</taxon>
        <taxon>Craniata</taxon>
        <taxon>Vertebrata</taxon>
        <taxon>Euteleostomi</taxon>
        <taxon>Actinopterygii</taxon>
        <taxon>Neopterygii</taxon>
        <taxon>Teleostei</taxon>
        <taxon>Anguilliformes</taxon>
        <taxon>Anguillidae</taxon>
        <taxon>Anguilla</taxon>
    </lineage>
</organism>